<dbReference type="AlphaFoldDB" id="A0AAV8PLI9"/>
<accession>A0AAV8PLI9</accession>
<evidence type="ECO:0000313" key="1">
    <source>
        <dbReference type="EMBL" id="KAJ8493463.1"/>
    </source>
</evidence>
<comment type="caution">
    <text evidence="1">The sequence shown here is derived from an EMBL/GenBank/DDBJ whole genome shotgun (WGS) entry which is preliminary data.</text>
</comment>
<dbReference type="Proteomes" id="UP001222027">
    <property type="component" value="Unassembled WGS sequence"/>
</dbReference>
<gene>
    <name evidence="1" type="ORF">OPV22_015184</name>
</gene>
<organism evidence="1 2">
    <name type="scientific">Ensete ventricosum</name>
    <name type="common">Abyssinian banana</name>
    <name type="synonym">Musa ensete</name>
    <dbReference type="NCBI Taxonomy" id="4639"/>
    <lineage>
        <taxon>Eukaryota</taxon>
        <taxon>Viridiplantae</taxon>
        <taxon>Streptophyta</taxon>
        <taxon>Embryophyta</taxon>
        <taxon>Tracheophyta</taxon>
        <taxon>Spermatophyta</taxon>
        <taxon>Magnoliopsida</taxon>
        <taxon>Liliopsida</taxon>
        <taxon>Zingiberales</taxon>
        <taxon>Musaceae</taxon>
        <taxon>Ensete</taxon>
    </lineage>
</organism>
<dbReference type="EMBL" id="JAQQAF010000004">
    <property type="protein sequence ID" value="KAJ8493463.1"/>
    <property type="molecule type" value="Genomic_DNA"/>
</dbReference>
<sequence length="97" mass="10623">MGLSRSPRTMRNDHVLLLHDWIHRPSSRCGGGTEPMAGALLLLQRFHAVDVEMSEVCLTLGAGEPSSSSRILLLPLFRLGWRGGNMACGTQMVVPRL</sequence>
<name>A0AAV8PLI9_ENSVE</name>
<evidence type="ECO:0000313" key="2">
    <source>
        <dbReference type="Proteomes" id="UP001222027"/>
    </source>
</evidence>
<keyword evidence="2" id="KW-1185">Reference proteome</keyword>
<protein>
    <submittedName>
        <fullName evidence="1">Uncharacterized protein</fullName>
    </submittedName>
</protein>
<proteinExistence type="predicted"/>
<reference evidence="1 2" key="1">
    <citation type="submission" date="2022-12" db="EMBL/GenBank/DDBJ databases">
        <title>Chromosome-scale assembly of the Ensete ventricosum genome.</title>
        <authorList>
            <person name="Dussert Y."/>
            <person name="Stocks J."/>
            <person name="Wendawek A."/>
            <person name="Woldeyes F."/>
            <person name="Nichols R.A."/>
            <person name="Borrell J.S."/>
        </authorList>
    </citation>
    <scope>NUCLEOTIDE SEQUENCE [LARGE SCALE GENOMIC DNA]</scope>
    <source>
        <strain evidence="2">cv. Maze</strain>
        <tissue evidence="1">Seeds</tissue>
    </source>
</reference>